<dbReference type="EMBL" id="MLJW01009208">
    <property type="protein sequence ID" value="OIQ63209.1"/>
    <property type="molecule type" value="Genomic_DNA"/>
</dbReference>
<comment type="caution">
    <text evidence="1">The sequence shown here is derived from an EMBL/GenBank/DDBJ whole genome shotgun (WGS) entry which is preliminary data.</text>
</comment>
<sequence length="133" mass="14939">MQPLAAQLPVSLHVAGRLVAQHWAVGRRDHVDAQRFHQRQRLQHVLPERTHDVGVVVFESKAEIPDLVVEQTLVAEMTAEHVPGKQDALLFQISALRIRPVQIRRMEKTQGPVAQIHRVAGTDRGIVQVPPVE</sequence>
<reference evidence="1" key="1">
    <citation type="submission" date="2016-10" db="EMBL/GenBank/DDBJ databases">
        <title>Sequence of Gallionella enrichment culture.</title>
        <authorList>
            <person name="Poehlein A."/>
            <person name="Muehling M."/>
            <person name="Daniel R."/>
        </authorList>
    </citation>
    <scope>NUCLEOTIDE SEQUENCE</scope>
</reference>
<gene>
    <name evidence="1" type="ORF">GALL_552500</name>
</gene>
<name>A0A1J5NVG9_9ZZZZ</name>
<accession>A0A1J5NVG9</accession>
<organism evidence="1">
    <name type="scientific">mine drainage metagenome</name>
    <dbReference type="NCBI Taxonomy" id="410659"/>
    <lineage>
        <taxon>unclassified sequences</taxon>
        <taxon>metagenomes</taxon>
        <taxon>ecological metagenomes</taxon>
    </lineage>
</organism>
<dbReference type="AlphaFoldDB" id="A0A1J5NVG9"/>
<protein>
    <submittedName>
        <fullName evidence="1">Uncharacterized protein</fullName>
    </submittedName>
</protein>
<proteinExistence type="predicted"/>
<evidence type="ECO:0000313" key="1">
    <source>
        <dbReference type="EMBL" id="OIQ63209.1"/>
    </source>
</evidence>